<sequence length="376" mass="42145">MNKERHAELKVKWRRAGHPKFDRIIDDPVSDKVFVVYDVKHVEALDRETGKLVWKYTCPSKTSICFPTCTVTSSGLSFLLWGKRLSNTRQWIVLDHQSGKDILIEELDLYGPANPVENLRGFPMGQGKMLVEVGQAGCWLGKAGDFLSLRDSLAPITLVYRAGENRLLGSAVVEGNNTAIAITLDFQSIKNSEVTYFNPEELGVISIRPLSYSRKYYVFEPFPFDGNLLICNSKGELVLKIPDCKKQIHAVLNSQELEEDFIVASSEGNCLSIRRFDVANSRDKWRADLNVLSGSGIVPFYFTADGLLMLRRTEDADGSSHGIFRIDSIDLETGGTTEVKFKNRPDRIWSSEIDGLAWTEFGAEEGNLVFGSVFRS</sequence>
<dbReference type="InterPro" id="IPR011047">
    <property type="entry name" value="Quinoprotein_ADH-like_sf"/>
</dbReference>
<dbReference type="SUPFAM" id="SSF50998">
    <property type="entry name" value="Quinoprotein alcohol dehydrogenase-like"/>
    <property type="match status" value="1"/>
</dbReference>
<evidence type="ECO:0000313" key="2">
    <source>
        <dbReference type="Proteomes" id="UP001596472"/>
    </source>
</evidence>
<name>A0ABW2L807_9BACT</name>
<dbReference type="EMBL" id="JBHTBS010000003">
    <property type="protein sequence ID" value="MFC7337305.1"/>
    <property type="molecule type" value="Genomic_DNA"/>
</dbReference>
<dbReference type="Proteomes" id="UP001596472">
    <property type="component" value="Unassembled WGS sequence"/>
</dbReference>
<organism evidence="1 2">
    <name type="scientific">Haloferula chungangensis</name>
    <dbReference type="NCBI Taxonomy" id="1048331"/>
    <lineage>
        <taxon>Bacteria</taxon>
        <taxon>Pseudomonadati</taxon>
        <taxon>Verrucomicrobiota</taxon>
        <taxon>Verrucomicrobiia</taxon>
        <taxon>Verrucomicrobiales</taxon>
        <taxon>Verrucomicrobiaceae</taxon>
        <taxon>Haloferula</taxon>
    </lineage>
</organism>
<keyword evidence="2" id="KW-1185">Reference proteome</keyword>
<dbReference type="InterPro" id="IPR015943">
    <property type="entry name" value="WD40/YVTN_repeat-like_dom_sf"/>
</dbReference>
<evidence type="ECO:0000313" key="1">
    <source>
        <dbReference type="EMBL" id="MFC7337305.1"/>
    </source>
</evidence>
<gene>
    <name evidence="1" type="ORF">ACFQY0_08975</name>
</gene>
<protein>
    <recommendedName>
        <fullName evidence="3">Pyrrolo-quinoline quinone</fullName>
    </recommendedName>
</protein>
<dbReference type="Gene3D" id="2.130.10.10">
    <property type="entry name" value="YVTN repeat-like/Quinoprotein amine dehydrogenase"/>
    <property type="match status" value="1"/>
</dbReference>
<dbReference type="RefSeq" id="WP_379711464.1">
    <property type="nucleotide sequence ID" value="NZ_JBHTBS010000003.1"/>
</dbReference>
<evidence type="ECO:0008006" key="3">
    <source>
        <dbReference type="Google" id="ProtNLM"/>
    </source>
</evidence>
<accession>A0ABW2L807</accession>
<comment type="caution">
    <text evidence="1">The sequence shown here is derived from an EMBL/GenBank/DDBJ whole genome shotgun (WGS) entry which is preliminary data.</text>
</comment>
<proteinExistence type="predicted"/>
<reference evidence="2" key="1">
    <citation type="journal article" date="2019" name="Int. J. Syst. Evol. Microbiol.">
        <title>The Global Catalogue of Microorganisms (GCM) 10K type strain sequencing project: providing services to taxonomists for standard genome sequencing and annotation.</title>
        <authorList>
            <consortium name="The Broad Institute Genomics Platform"/>
            <consortium name="The Broad Institute Genome Sequencing Center for Infectious Disease"/>
            <person name="Wu L."/>
            <person name="Ma J."/>
        </authorList>
    </citation>
    <scope>NUCLEOTIDE SEQUENCE [LARGE SCALE GENOMIC DNA]</scope>
    <source>
        <strain evidence="2">CGMCC 4.1467</strain>
    </source>
</reference>